<evidence type="ECO:0000256" key="3">
    <source>
        <dbReference type="ARBA" id="ARBA00022679"/>
    </source>
</evidence>
<evidence type="ECO:0000313" key="9">
    <source>
        <dbReference type="Proteomes" id="UP000317429"/>
    </source>
</evidence>
<dbReference type="AlphaFoldDB" id="A0A518DD37"/>
<dbReference type="EMBL" id="CP036291">
    <property type="protein sequence ID" value="QDU89397.1"/>
    <property type="molecule type" value="Genomic_DNA"/>
</dbReference>
<accession>A0A518DD37</accession>
<proteinExistence type="inferred from homology"/>
<dbReference type="PANTHER" id="PTHR30576">
    <property type="entry name" value="COLANIC BIOSYNTHESIS UDP-GLUCOSE LIPID CARRIER TRANSFERASE"/>
    <property type="match status" value="1"/>
</dbReference>
<dbReference type="Proteomes" id="UP000317429">
    <property type="component" value="Chromosome"/>
</dbReference>
<comment type="similarity">
    <text evidence="2">Belongs to the bacterial sugar transferase family.</text>
</comment>
<dbReference type="OrthoDB" id="9766874at2"/>
<dbReference type="PANTHER" id="PTHR30576:SF0">
    <property type="entry name" value="UNDECAPRENYL-PHOSPHATE N-ACETYLGALACTOSAMINYL 1-PHOSPHATE TRANSFERASE-RELATED"/>
    <property type="match status" value="1"/>
</dbReference>
<keyword evidence="4" id="KW-0812">Transmembrane</keyword>
<protein>
    <submittedName>
        <fullName evidence="8">UDP-glucose:undecaprenyl-phosphate glucose-1-phosphate transferase</fullName>
        <ecNumber evidence="8">2.7.8.31</ecNumber>
    </submittedName>
</protein>
<dbReference type="GO" id="GO:0089702">
    <property type="term" value="F:undecaprenyl-phosphate glucose phosphotransferase activity"/>
    <property type="evidence" value="ECO:0007669"/>
    <property type="project" value="UniProtKB-EC"/>
</dbReference>
<keyword evidence="3 8" id="KW-0808">Transferase</keyword>
<keyword evidence="9" id="KW-1185">Reference proteome</keyword>
<evidence type="ECO:0000256" key="1">
    <source>
        <dbReference type="ARBA" id="ARBA00004141"/>
    </source>
</evidence>
<comment type="subcellular location">
    <subcellularLocation>
        <location evidence="1">Membrane</location>
        <topology evidence="1">Multi-pass membrane protein</topology>
    </subcellularLocation>
</comment>
<dbReference type="InterPro" id="IPR003362">
    <property type="entry name" value="Bact_transf"/>
</dbReference>
<organism evidence="8 9">
    <name type="scientific">Pirellulimonas nuda</name>
    <dbReference type="NCBI Taxonomy" id="2528009"/>
    <lineage>
        <taxon>Bacteria</taxon>
        <taxon>Pseudomonadati</taxon>
        <taxon>Planctomycetota</taxon>
        <taxon>Planctomycetia</taxon>
        <taxon>Pirellulales</taxon>
        <taxon>Lacipirellulaceae</taxon>
        <taxon>Pirellulimonas</taxon>
    </lineage>
</organism>
<gene>
    <name evidence="8" type="primary">wcaJ_1</name>
    <name evidence="8" type="ORF">Pla175_27870</name>
</gene>
<name>A0A518DD37_9BACT</name>
<sequence>MLVIAAAVKFTSPGPVFFRQKRYGLDGREIRVWKFRSMRVQENGAEVRQATKGDDRITPVGRVLRKTSLDELPQLLNVIEGTMSLVGPRPHATAHNEQYRSRIDGYMLRHKVKPGITGLAQVRGYRGETDTLDKMQGRVYFDHQYIRNWSIWMDLRILFETISVVFKQENAY</sequence>
<dbReference type="NCBIfam" id="TIGR03025">
    <property type="entry name" value="EPS_sugtrans"/>
    <property type="match status" value="1"/>
</dbReference>
<evidence type="ECO:0000256" key="4">
    <source>
        <dbReference type="ARBA" id="ARBA00022692"/>
    </source>
</evidence>
<evidence type="ECO:0000259" key="7">
    <source>
        <dbReference type="Pfam" id="PF02397"/>
    </source>
</evidence>
<dbReference type="GO" id="GO:0016020">
    <property type="term" value="C:membrane"/>
    <property type="evidence" value="ECO:0007669"/>
    <property type="project" value="UniProtKB-SubCell"/>
</dbReference>
<feature type="domain" description="Bacterial sugar transferase" evidence="7">
    <location>
        <begin position="2"/>
        <end position="167"/>
    </location>
</feature>
<evidence type="ECO:0000313" key="8">
    <source>
        <dbReference type="EMBL" id="QDU89397.1"/>
    </source>
</evidence>
<keyword evidence="5" id="KW-1133">Transmembrane helix</keyword>
<dbReference type="Pfam" id="PF02397">
    <property type="entry name" value="Bac_transf"/>
    <property type="match status" value="1"/>
</dbReference>
<dbReference type="KEGG" id="pnd:Pla175_27870"/>
<dbReference type="EC" id="2.7.8.31" evidence="8"/>
<evidence type="ECO:0000256" key="6">
    <source>
        <dbReference type="ARBA" id="ARBA00023136"/>
    </source>
</evidence>
<keyword evidence="6" id="KW-0472">Membrane</keyword>
<evidence type="ECO:0000256" key="5">
    <source>
        <dbReference type="ARBA" id="ARBA00022989"/>
    </source>
</evidence>
<evidence type="ECO:0000256" key="2">
    <source>
        <dbReference type="ARBA" id="ARBA00006464"/>
    </source>
</evidence>
<dbReference type="InterPro" id="IPR017475">
    <property type="entry name" value="EPS_sugar_tfrase"/>
</dbReference>
<reference evidence="8 9" key="1">
    <citation type="submission" date="2019-02" db="EMBL/GenBank/DDBJ databases">
        <title>Deep-cultivation of Planctomycetes and their phenomic and genomic characterization uncovers novel biology.</title>
        <authorList>
            <person name="Wiegand S."/>
            <person name="Jogler M."/>
            <person name="Boedeker C."/>
            <person name="Pinto D."/>
            <person name="Vollmers J."/>
            <person name="Rivas-Marin E."/>
            <person name="Kohn T."/>
            <person name="Peeters S.H."/>
            <person name="Heuer A."/>
            <person name="Rast P."/>
            <person name="Oberbeckmann S."/>
            <person name="Bunk B."/>
            <person name="Jeske O."/>
            <person name="Meyerdierks A."/>
            <person name="Storesund J.E."/>
            <person name="Kallscheuer N."/>
            <person name="Luecker S."/>
            <person name="Lage O.M."/>
            <person name="Pohl T."/>
            <person name="Merkel B.J."/>
            <person name="Hornburger P."/>
            <person name="Mueller R.-W."/>
            <person name="Bruemmer F."/>
            <person name="Labrenz M."/>
            <person name="Spormann A.M."/>
            <person name="Op den Camp H."/>
            <person name="Overmann J."/>
            <person name="Amann R."/>
            <person name="Jetten M.S.M."/>
            <person name="Mascher T."/>
            <person name="Medema M.H."/>
            <person name="Devos D.P."/>
            <person name="Kaster A.-K."/>
            <person name="Ovreas L."/>
            <person name="Rohde M."/>
            <person name="Galperin M.Y."/>
            <person name="Jogler C."/>
        </authorList>
    </citation>
    <scope>NUCLEOTIDE SEQUENCE [LARGE SCALE GENOMIC DNA]</scope>
    <source>
        <strain evidence="8 9">Pla175</strain>
    </source>
</reference>